<dbReference type="VEuPathDB" id="FungiDB:AB675_6550"/>
<dbReference type="OrthoDB" id="4072855at2759"/>
<accession>A0A0N1HEX6</accession>
<dbReference type="EMBL" id="LFJN01000004">
    <property type="protein sequence ID" value="KPI44134.1"/>
    <property type="molecule type" value="Genomic_DNA"/>
</dbReference>
<dbReference type="Pfam" id="PF08591">
    <property type="entry name" value="RNR_inhib"/>
    <property type="match status" value="1"/>
</dbReference>
<evidence type="ECO:0000313" key="8">
    <source>
        <dbReference type="Proteomes" id="UP000038010"/>
    </source>
</evidence>
<dbReference type="Proteomes" id="UP000038010">
    <property type="component" value="Unassembled WGS sequence"/>
</dbReference>
<keyword evidence="8" id="KW-1185">Reference proteome</keyword>
<evidence type="ECO:0000256" key="6">
    <source>
        <dbReference type="SAM" id="MobiDB-lite"/>
    </source>
</evidence>
<name>A0A0N1HEX6_9EURO</name>
<evidence type="ECO:0000256" key="3">
    <source>
        <dbReference type="ARBA" id="ARBA00005459"/>
    </source>
</evidence>
<protein>
    <submittedName>
        <fullName evidence="7">Uncharacterized protein</fullName>
    </submittedName>
</protein>
<dbReference type="STRING" id="1664694.A0A0N1HEX6"/>
<evidence type="ECO:0000256" key="1">
    <source>
        <dbReference type="ARBA" id="ARBA00004123"/>
    </source>
</evidence>
<dbReference type="PANTHER" id="PTHR28081">
    <property type="entry name" value="DAMAGE-REGULATED IMPORT FACILITATOR 1-RELATED"/>
    <property type="match status" value="1"/>
</dbReference>
<comment type="caution">
    <text evidence="7">The sequence shown here is derived from an EMBL/GenBank/DDBJ whole genome shotgun (WGS) entry which is preliminary data.</text>
</comment>
<evidence type="ECO:0000256" key="4">
    <source>
        <dbReference type="ARBA" id="ARBA00022490"/>
    </source>
</evidence>
<sequence length="320" mass="35627">MAQIPITMASDMFNDACPLSKRRKFTPPQFSIIPSETNSDIAHHTFGSPVLAQLSAQAPSQAEIEASLLQVGMRVRKSVADGYQSPQKKPFTPHPFSNRLARLSPETQQALMARSKPVDPEPYSAGSLHKVGGLAMQPTSTATFCGINLAVLSHYSEDRTNEISQQSLWSYTTSSKRGYEGDSDSDESQDWQPDTPTLHPDAGESLPIDYFNIGTEQMVDVSFMQTGNRSQQNARGRKVAQPKSRLRPQRAEMQDMPMPPSVFNPFENFGMQPQSQQFEFVPEKSHCHRRMMSIEVAANMTDFEDASFLQPQGDIDMDCS</sequence>
<dbReference type="PANTHER" id="PTHR28081:SF1">
    <property type="entry name" value="DAMAGE-REGULATED IMPORT FACILITATOR 1"/>
    <property type="match status" value="1"/>
</dbReference>
<dbReference type="RefSeq" id="XP_018004097.1">
    <property type="nucleotide sequence ID" value="XM_018146850.1"/>
</dbReference>
<dbReference type="GeneID" id="28738730"/>
<dbReference type="GO" id="GO:1990846">
    <property type="term" value="F:ribonucleoside-diphosphate reductase inhibitor activity"/>
    <property type="evidence" value="ECO:0007669"/>
    <property type="project" value="TreeGrafter"/>
</dbReference>
<proteinExistence type="inferred from homology"/>
<evidence type="ECO:0000256" key="2">
    <source>
        <dbReference type="ARBA" id="ARBA00004496"/>
    </source>
</evidence>
<feature type="region of interest" description="Disordered" evidence="6">
    <location>
        <begin position="227"/>
        <end position="257"/>
    </location>
</feature>
<evidence type="ECO:0000256" key="5">
    <source>
        <dbReference type="ARBA" id="ARBA00023242"/>
    </source>
</evidence>
<reference evidence="7 8" key="1">
    <citation type="submission" date="2015-06" db="EMBL/GenBank/DDBJ databases">
        <title>Draft genome of the ant-associated black yeast Phialophora attae CBS 131958.</title>
        <authorList>
            <person name="Moreno L.F."/>
            <person name="Stielow B.J."/>
            <person name="de Hoog S."/>
            <person name="Vicente V.A."/>
            <person name="Weiss V.A."/>
            <person name="de Vries M."/>
            <person name="Cruz L.M."/>
            <person name="Souza E.M."/>
        </authorList>
    </citation>
    <scope>NUCLEOTIDE SEQUENCE [LARGE SCALE GENOMIC DNA]</scope>
    <source>
        <strain evidence="7 8">CBS 131958</strain>
    </source>
</reference>
<dbReference type="AlphaFoldDB" id="A0A0N1HEX6"/>
<comment type="similarity">
    <text evidence="3">Belongs to the DIF1/spd1 family.</text>
</comment>
<dbReference type="GO" id="GO:0008104">
    <property type="term" value="P:intracellular protein localization"/>
    <property type="evidence" value="ECO:0007669"/>
    <property type="project" value="TreeGrafter"/>
</dbReference>
<organism evidence="7 8">
    <name type="scientific">Cyphellophora attinorum</name>
    <dbReference type="NCBI Taxonomy" id="1664694"/>
    <lineage>
        <taxon>Eukaryota</taxon>
        <taxon>Fungi</taxon>
        <taxon>Dikarya</taxon>
        <taxon>Ascomycota</taxon>
        <taxon>Pezizomycotina</taxon>
        <taxon>Eurotiomycetes</taxon>
        <taxon>Chaetothyriomycetidae</taxon>
        <taxon>Chaetothyriales</taxon>
        <taxon>Cyphellophoraceae</taxon>
        <taxon>Cyphellophora</taxon>
    </lineage>
</organism>
<keyword evidence="4" id="KW-0963">Cytoplasm</keyword>
<dbReference type="GO" id="GO:0005634">
    <property type="term" value="C:nucleus"/>
    <property type="evidence" value="ECO:0007669"/>
    <property type="project" value="UniProtKB-SubCell"/>
</dbReference>
<feature type="compositionally biased region" description="Basic residues" evidence="6">
    <location>
        <begin position="235"/>
        <end position="248"/>
    </location>
</feature>
<dbReference type="InterPro" id="IPR013900">
    <property type="entry name" value="RNR_inhibitor"/>
</dbReference>
<gene>
    <name evidence="7" type="ORF">AB675_6550</name>
</gene>
<evidence type="ECO:0000313" key="7">
    <source>
        <dbReference type="EMBL" id="KPI44134.1"/>
    </source>
</evidence>
<dbReference type="GO" id="GO:0005737">
    <property type="term" value="C:cytoplasm"/>
    <property type="evidence" value="ECO:0007669"/>
    <property type="project" value="UniProtKB-SubCell"/>
</dbReference>
<comment type="subcellular location">
    <subcellularLocation>
        <location evidence="2">Cytoplasm</location>
    </subcellularLocation>
    <subcellularLocation>
        <location evidence="1">Nucleus</location>
    </subcellularLocation>
</comment>
<keyword evidence="5" id="KW-0539">Nucleus</keyword>
<feature type="region of interest" description="Disordered" evidence="6">
    <location>
        <begin position="174"/>
        <end position="204"/>
    </location>
</feature>